<evidence type="ECO:0000256" key="2">
    <source>
        <dbReference type="ARBA" id="ARBA00009040"/>
    </source>
</evidence>
<feature type="transmembrane region" description="Helical" evidence="11">
    <location>
        <begin position="505"/>
        <end position="525"/>
    </location>
</feature>
<feature type="transmembrane region" description="Helical" evidence="11">
    <location>
        <begin position="579"/>
        <end position="597"/>
    </location>
</feature>
<comment type="similarity">
    <text evidence="2">Belongs to the glycosyltransferase 48 family.</text>
</comment>
<dbReference type="SMART" id="SM01205">
    <property type="entry name" value="FKS1_dom1"/>
    <property type="match status" value="1"/>
</dbReference>
<evidence type="ECO:0000256" key="10">
    <source>
        <dbReference type="SAM" id="MobiDB-lite"/>
    </source>
</evidence>
<evidence type="ECO:0000256" key="1">
    <source>
        <dbReference type="ARBA" id="ARBA00004141"/>
    </source>
</evidence>
<dbReference type="PANTHER" id="PTHR12741">
    <property type="entry name" value="LYST-INTERACTING PROTEIN LIP5 DOPAMINE RESPONSIVE PROTEIN DRG-1"/>
    <property type="match status" value="1"/>
</dbReference>
<comment type="subcellular location">
    <subcellularLocation>
        <location evidence="1">Membrane</location>
        <topology evidence="1">Multi-pass membrane protein</topology>
    </subcellularLocation>
</comment>
<feature type="transmembrane region" description="Helical" evidence="11">
    <location>
        <begin position="664"/>
        <end position="689"/>
    </location>
</feature>
<name>A0ABP9Z412_9FUNG</name>
<feature type="compositionally biased region" description="Basic and acidic residues" evidence="10">
    <location>
        <begin position="943"/>
        <end position="953"/>
    </location>
</feature>
<comment type="caution">
    <text evidence="13">The sequence shown here is derived from an EMBL/GenBank/DDBJ whole genome shotgun (WGS) entry which is preliminary data.</text>
</comment>
<feature type="transmembrane region" description="Helical" evidence="11">
    <location>
        <begin position="537"/>
        <end position="559"/>
    </location>
</feature>
<feature type="transmembrane region" description="Helical" evidence="11">
    <location>
        <begin position="1362"/>
        <end position="1383"/>
    </location>
</feature>
<evidence type="ECO:0000256" key="3">
    <source>
        <dbReference type="ARBA" id="ARBA00012589"/>
    </source>
</evidence>
<feature type="transmembrane region" description="Helical" evidence="11">
    <location>
        <begin position="1803"/>
        <end position="1822"/>
    </location>
</feature>
<feature type="region of interest" description="Disordered" evidence="10">
    <location>
        <begin position="24"/>
        <end position="104"/>
    </location>
</feature>
<evidence type="ECO:0000256" key="6">
    <source>
        <dbReference type="ARBA" id="ARBA00022692"/>
    </source>
</evidence>
<feature type="compositionally biased region" description="Polar residues" evidence="10">
    <location>
        <begin position="68"/>
        <end position="91"/>
    </location>
</feature>
<proteinExistence type="inferred from homology"/>
<dbReference type="PANTHER" id="PTHR12741:SF48">
    <property type="entry name" value="1,3-BETA-GLUCAN SYNTHASE COMPONENT FKS1-RELATED"/>
    <property type="match status" value="1"/>
</dbReference>
<dbReference type="Pfam" id="PF23605">
    <property type="entry name" value="FKS1_dom2"/>
    <property type="match status" value="1"/>
</dbReference>
<feature type="transmembrane region" description="Helical" evidence="11">
    <location>
        <begin position="1695"/>
        <end position="1722"/>
    </location>
</feature>
<feature type="compositionally biased region" description="Polar residues" evidence="10">
    <location>
        <begin position="183"/>
        <end position="201"/>
    </location>
</feature>
<dbReference type="InterPro" id="IPR026899">
    <property type="entry name" value="FKS1-like_dom1"/>
</dbReference>
<accession>A0ABP9Z412</accession>
<evidence type="ECO:0000313" key="14">
    <source>
        <dbReference type="Proteomes" id="UP001473302"/>
    </source>
</evidence>
<feature type="transmembrane region" description="Helical" evidence="11">
    <location>
        <begin position="710"/>
        <end position="735"/>
    </location>
</feature>
<evidence type="ECO:0000256" key="7">
    <source>
        <dbReference type="ARBA" id="ARBA00022989"/>
    </source>
</evidence>
<dbReference type="Proteomes" id="UP001473302">
    <property type="component" value="Unassembled WGS sequence"/>
</dbReference>
<evidence type="ECO:0000259" key="12">
    <source>
        <dbReference type="SMART" id="SM01205"/>
    </source>
</evidence>
<feature type="transmembrane region" description="Helical" evidence="11">
    <location>
        <begin position="741"/>
        <end position="764"/>
    </location>
</feature>
<feature type="transmembrane region" description="Helical" evidence="11">
    <location>
        <begin position="1658"/>
        <end position="1683"/>
    </location>
</feature>
<keyword evidence="4" id="KW-0328">Glycosyltransferase</keyword>
<dbReference type="EMBL" id="BAABUK010000018">
    <property type="protein sequence ID" value="GAA5813844.1"/>
    <property type="molecule type" value="Genomic_DNA"/>
</dbReference>
<dbReference type="EC" id="2.4.1.34" evidence="3"/>
<feature type="transmembrane region" description="Helical" evidence="11">
    <location>
        <begin position="1728"/>
        <end position="1754"/>
    </location>
</feature>
<evidence type="ECO:0000256" key="9">
    <source>
        <dbReference type="ARBA" id="ARBA00047777"/>
    </source>
</evidence>
<feature type="compositionally biased region" description="Polar residues" evidence="10">
    <location>
        <begin position="954"/>
        <end position="964"/>
    </location>
</feature>
<feature type="compositionally biased region" description="Low complexity" evidence="10">
    <location>
        <begin position="33"/>
        <end position="59"/>
    </location>
</feature>
<reference evidence="13 14" key="1">
    <citation type="submission" date="2024-04" db="EMBL/GenBank/DDBJ databases">
        <title>genome sequences of Mucor flavus KT1a and Helicostylum pulchrum KT1b strains isolated from the surface of a dry-aged beef.</title>
        <authorList>
            <person name="Toyotome T."/>
            <person name="Hosono M."/>
            <person name="Torimaru M."/>
            <person name="Fukuda K."/>
            <person name="Mikami N."/>
        </authorList>
    </citation>
    <scope>NUCLEOTIDE SEQUENCE [LARGE SCALE GENOMIC DNA]</scope>
    <source>
        <strain evidence="13 14">KT1a</strain>
    </source>
</reference>
<keyword evidence="6 11" id="KW-0812">Transmembrane</keyword>
<protein>
    <recommendedName>
        <fullName evidence="3">1,3-beta-glucan synthase</fullName>
        <ecNumber evidence="3">2.4.1.34</ecNumber>
    </recommendedName>
</protein>
<dbReference type="InterPro" id="IPR003440">
    <property type="entry name" value="Glyco_trans_48_dom"/>
</dbReference>
<feature type="transmembrane region" description="Helical" evidence="11">
    <location>
        <begin position="604"/>
        <end position="626"/>
    </location>
</feature>
<keyword evidence="5" id="KW-0808">Transferase</keyword>
<evidence type="ECO:0000256" key="4">
    <source>
        <dbReference type="ARBA" id="ARBA00022676"/>
    </source>
</evidence>
<evidence type="ECO:0000256" key="8">
    <source>
        <dbReference type="ARBA" id="ARBA00023136"/>
    </source>
</evidence>
<evidence type="ECO:0000256" key="5">
    <source>
        <dbReference type="ARBA" id="ARBA00022679"/>
    </source>
</evidence>
<gene>
    <name evidence="13" type="ORF">MFLAVUS_007331</name>
</gene>
<keyword evidence="8 11" id="KW-0472">Membrane</keyword>
<evidence type="ECO:0000313" key="13">
    <source>
        <dbReference type="EMBL" id="GAA5813844.1"/>
    </source>
</evidence>
<feature type="region of interest" description="Disordered" evidence="10">
    <location>
        <begin position="943"/>
        <end position="971"/>
    </location>
</feature>
<organism evidence="13 14">
    <name type="scientific">Mucor flavus</name>
    <dbReference type="NCBI Taxonomy" id="439312"/>
    <lineage>
        <taxon>Eukaryota</taxon>
        <taxon>Fungi</taxon>
        <taxon>Fungi incertae sedis</taxon>
        <taxon>Mucoromycota</taxon>
        <taxon>Mucoromycotina</taxon>
        <taxon>Mucoromycetes</taxon>
        <taxon>Mucorales</taxon>
        <taxon>Mucorineae</taxon>
        <taxon>Mucoraceae</taxon>
        <taxon>Mucor</taxon>
    </lineage>
</organism>
<feature type="domain" description="1,3-beta-glucan synthase component FKS1-like" evidence="12">
    <location>
        <begin position="350"/>
        <end position="460"/>
    </location>
</feature>
<evidence type="ECO:0000256" key="11">
    <source>
        <dbReference type="SAM" id="Phobius"/>
    </source>
</evidence>
<feature type="region of interest" description="Disordered" evidence="10">
    <location>
        <begin position="178"/>
        <end position="201"/>
    </location>
</feature>
<feature type="transmembrane region" description="Helical" evidence="11">
    <location>
        <begin position="1418"/>
        <end position="1435"/>
    </location>
</feature>
<keyword evidence="7 11" id="KW-1133">Transmembrane helix</keyword>
<feature type="transmembrane region" description="Helical" evidence="11">
    <location>
        <begin position="1614"/>
        <end position="1638"/>
    </location>
</feature>
<dbReference type="InterPro" id="IPR056261">
    <property type="entry name" value="FKS1-like_dom2"/>
</dbReference>
<feature type="transmembrane region" description="Helical" evidence="11">
    <location>
        <begin position="1856"/>
        <end position="1880"/>
    </location>
</feature>
<comment type="catalytic activity">
    <reaction evidence="9">
        <text>[(1-&gt;3)-beta-D-glucosyl](n) + UDP-alpha-D-glucose = [(1-&gt;3)-beta-D-glucosyl](n+1) + UDP + H(+)</text>
        <dbReference type="Rhea" id="RHEA:21476"/>
        <dbReference type="Rhea" id="RHEA-COMP:11146"/>
        <dbReference type="Rhea" id="RHEA-COMP:14303"/>
        <dbReference type="ChEBI" id="CHEBI:15378"/>
        <dbReference type="ChEBI" id="CHEBI:37671"/>
        <dbReference type="ChEBI" id="CHEBI:58223"/>
        <dbReference type="ChEBI" id="CHEBI:58885"/>
        <dbReference type="EC" id="2.4.1.34"/>
    </reaction>
</comment>
<dbReference type="Pfam" id="PF14288">
    <property type="entry name" value="FKS1_dom1"/>
    <property type="match status" value="1"/>
</dbReference>
<dbReference type="Pfam" id="PF02364">
    <property type="entry name" value="Glucan_synthase"/>
    <property type="match status" value="1"/>
</dbReference>
<keyword evidence="14" id="KW-1185">Reference proteome</keyword>
<sequence length="1892" mass="216219">MAGDYSENINYNQQYCYTSEQLPRLNNDDDQYQNPHQNSHLHQQHQQQQQQQQQYNQHQHAVDIEQYHPTQSTSNVSSSPAGIFQLNNHTPLPQHPFDRDNPTSYAQYDGSSDMEWVDSSSSIRYDFQGNQQTPPQNIADVDLFNNLRGDIHSSSRYLRCAPSTESLVALLEAKRSRTPKGVNASSVRSPTPSTPFRSTQDLSSETLVNGPHNSVLYPAWTTVAHFQNLPSLKQIQDIFVSLKNAYGFQYDSMMNMIDHLMVMLDSRASRMTPALALLTLHADYIGGPNANYRKWYFAAQLDLDDAVGDKNAATHVAENQENAAIDQSQQKTLTEAENSWRCKMEEMSDLDRVRQLALWLMTWAEASVIRFCPETLCFIFKLADDAVTEKLNGPVVPEGHYMDTIISPLYDFVKDQVYRNDKFNNSIRRDRDHANVIGYDDVNQLFWYPETIARLALKDKSKLMAIAPNLRYDSLGEVNWKKAFQKTFKEKRSWMHLAVNFTRIWIIHIVSFWYYIAANSGILYLDSDKDISEQETPVKISMAALGGAVATLLVMLGSFVEYIYVPLNFQRAGILSRRMILLFFVLILNAGPSVYCIRFNRSGNLSMVVALVHLFVSLVTSIYFAIIPQSRLFIRASKLKDERKTPASQTFTASFPHLKRTDRLISIGLWSCVFGCKLLESYFFIALSFKDPLKAIANMKVLECKDAITGSILCTYMPSVSLVLMLLMELVLFFLDTYLWYVIWNTVFSVARSFYLGISIWSPWRNIFSRLPKRIYAKILAASELDIQLHPKVLCSQVWNALVISMFREHLLSPDHVSKLLYRQVPGIGTDKPSLKTPNFFVSQEDVAFKTEYYPQKSEASRRMQFFAQSLTTPMPESLPIPNMPTFTVMTPHYGEKIILSLREIIREEDKNARLTLLEYLKQLHPFEWENFVKDTKVLADEDPDQQHQDENTTVKSQSNMSSATDEKTERQHKIDDLPFYCVGFKSSAPEYTLRTRIWASLRSQTLYRTITGFMNYQKAIKLLYRVETPELGSHGNPVIDSSISEVELEQMADRKFRFIIAMQRFTSFNAEEKESVEYILKAYPNLQIAYLEQEKIPRQDPNDPIKFDSVYYSALIDGHCTVNADGARTPKYRIRLPGNPILGDGKSDNQNTALIYYRGEYLQLIDANQDNYLEECIKIRNVLGEFEEMHPTNDSPYANNPSGKSPVAIVGAREYIFSENVGVLGDVAAGKEQTFGTLTQRIMATIGGRLHYGHPDFLHAIFMTTRGGVSKAQKGLHLNEDIYAGMNAFERGGRIKHVEYYQCGKGRDLGFGSVLNFVTKIGTGMGEQMLSREYYYLGTQLPLDRFLTFFYAHPGFHINNIFIMLSVHMFMFVLLFVGATSVPLTLCEFDINAGPDSPQKPEGCFNLNPVFDWLKRVVISIFAIIFVAFLPLFLQELTERGFFRACSRLCKHMLSMSPFFEIFITQTYANAILNNLSFGGAQYIGTGRGFATARLPFSLLYSRFADTSMYVGARMFMILFFGSLVLWIPHLAYFWITVMALVLSPFVFNPHQFSLTDFLVDYREYIRWLSRGNGVTNDNSWIGFCRFTRMRTTGVKRKQLGDEKVKQQSRARLGVILFSEIILPLILAILCTVAYMFVRSFDPEDNTKPYEGPSALLRVGIIAFGPILLNAGVLAMLFMVSLSGGCIASLCCGVKFGATIAAIAHGWAVINFILFFEILYFLENWNFAHVILGMIAVGSVQRFIFKLMTVLLLTREFNGDQSNQGWWTGRWYGRGLGWYALTQPLREFVCKTVEMSLFATDFIMGHFILFFLFLICLIPCIDKWHSLMLFWLKPKEQIQEPIYSASLKSRRRRIAIFYGFLLIVLFILFAGLLIAPSILGPRLNLKISLPI</sequence>